<comment type="caution">
    <text evidence="3">The sequence shown here is derived from an EMBL/GenBank/DDBJ whole genome shotgun (WGS) entry which is preliminary data.</text>
</comment>
<keyword evidence="2" id="KW-0812">Transmembrane</keyword>
<protein>
    <recommendedName>
        <fullName evidence="5">Transmembrane protein</fullName>
    </recommendedName>
</protein>
<keyword evidence="2" id="KW-1133">Transmembrane helix</keyword>
<organism evidence="3 4">
    <name type="scientific">Dictyostelium firmibasis</name>
    <dbReference type="NCBI Taxonomy" id="79012"/>
    <lineage>
        <taxon>Eukaryota</taxon>
        <taxon>Amoebozoa</taxon>
        <taxon>Evosea</taxon>
        <taxon>Eumycetozoa</taxon>
        <taxon>Dictyostelia</taxon>
        <taxon>Dictyosteliales</taxon>
        <taxon>Dictyosteliaceae</taxon>
        <taxon>Dictyostelium</taxon>
    </lineage>
</organism>
<name>A0AAN7UC41_9MYCE</name>
<evidence type="ECO:0008006" key="5">
    <source>
        <dbReference type="Google" id="ProtNLM"/>
    </source>
</evidence>
<evidence type="ECO:0000256" key="1">
    <source>
        <dbReference type="SAM" id="MobiDB-lite"/>
    </source>
</evidence>
<sequence length="94" mass="10978">MGAQPRYPYPKTIWSPPGGYWCVKPINYKKNTKIIIIGLAATLATAFWFSTRVERRPLPPHPCASAVPMQYLNKNRDEDDPYFETKRKERNNKH</sequence>
<feature type="transmembrane region" description="Helical" evidence="2">
    <location>
        <begin position="34"/>
        <end position="51"/>
    </location>
</feature>
<dbReference type="Proteomes" id="UP001344447">
    <property type="component" value="Unassembled WGS sequence"/>
</dbReference>
<reference evidence="3 4" key="1">
    <citation type="submission" date="2023-11" db="EMBL/GenBank/DDBJ databases">
        <title>Dfirmibasis_genome.</title>
        <authorList>
            <person name="Edelbroek B."/>
            <person name="Kjellin J."/>
            <person name="Jerlstrom-Hultqvist J."/>
            <person name="Soderbom F."/>
        </authorList>
    </citation>
    <scope>NUCLEOTIDE SEQUENCE [LARGE SCALE GENOMIC DNA]</scope>
    <source>
        <strain evidence="3 4">TNS-C-14</strain>
    </source>
</reference>
<dbReference type="PANTHER" id="PTHR34286">
    <property type="entry name" value="TRANSMEMBRANE PROTEIN"/>
    <property type="match status" value="1"/>
</dbReference>
<evidence type="ECO:0000313" key="4">
    <source>
        <dbReference type="Proteomes" id="UP001344447"/>
    </source>
</evidence>
<feature type="region of interest" description="Disordered" evidence="1">
    <location>
        <begin position="69"/>
        <end position="94"/>
    </location>
</feature>
<evidence type="ECO:0000313" key="3">
    <source>
        <dbReference type="EMBL" id="KAK5584188.1"/>
    </source>
</evidence>
<accession>A0AAN7UC41</accession>
<dbReference type="PANTHER" id="PTHR34286:SF1">
    <property type="entry name" value="TRANSMEMBRANE PROTEIN"/>
    <property type="match status" value="1"/>
</dbReference>
<dbReference type="EMBL" id="JAVFKY010000001">
    <property type="protein sequence ID" value="KAK5584188.1"/>
    <property type="molecule type" value="Genomic_DNA"/>
</dbReference>
<keyword evidence="2" id="KW-0472">Membrane</keyword>
<keyword evidence="4" id="KW-1185">Reference proteome</keyword>
<evidence type="ECO:0000256" key="2">
    <source>
        <dbReference type="SAM" id="Phobius"/>
    </source>
</evidence>
<proteinExistence type="predicted"/>
<gene>
    <name evidence="3" type="ORF">RB653_005796</name>
</gene>
<dbReference type="AlphaFoldDB" id="A0AAN7UC41"/>